<dbReference type="Gene3D" id="3.30.2030.10">
    <property type="entry name" value="YwmB-like"/>
    <property type="match status" value="1"/>
</dbReference>
<sequence length="226" mass="25683">MVGIVICFAGYQQTKAMKPEQKLQTMVRVLEKNGVHVQKWSWLAKAETEQVHDERSFHQLLDELKRKAGAERWNVEQSQEGYKAEAVKKFPGYEERLVVTWANVNTKDRTFILYEAKGTKWDEAIVRRTGEIFSQKPTIYTCAWGEMGDKIKGVLQKQAGEILKDLSAKPIEQLEEMAFVSVSAYTGEWNDALIVNREKINVQVALRSAGDKTAVVVGTPIITSEY</sequence>
<dbReference type="InterPro" id="IPR036209">
    <property type="entry name" value="YwmB-like_sf"/>
</dbReference>
<dbReference type="Proteomes" id="UP001156102">
    <property type="component" value="Unassembled WGS sequence"/>
</dbReference>
<dbReference type="AlphaFoldDB" id="A0AA42BRZ4"/>
<accession>A0AA42BRZ4</accession>
<dbReference type="Pfam" id="PF08680">
    <property type="entry name" value="DUF1779"/>
    <property type="match status" value="1"/>
</dbReference>
<keyword evidence="2" id="KW-1185">Reference proteome</keyword>
<dbReference type="Gene3D" id="3.30.360.40">
    <property type="entry name" value="YwmB-like"/>
    <property type="match status" value="1"/>
</dbReference>
<protein>
    <submittedName>
        <fullName evidence="1">YwmB family TATA-box binding protein</fullName>
    </submittedName>
</protein>
<organism evidence="1 2">
    <name type="scientific">Ectobacillus ponti</name>
    <dbReference type="NCBI Taxonomy" id="2961894"/>
    <lineage>
        <taxon>Bacteria</taxon>
        <taxon>Bacillati</taxon>
        <taxon>Bacillota</taxon>
        <taxon>Bacilli</taxon>
        <taxon>Bacillales</taxon>
        <taxon>Bacillaceae</taxon>
        <taxon>Ectobacillus</taxon>
    </lineage>
</organism>
<dbReference type="InterPro" id="IPR014794">
    <property type="entry name" value="DUF1779"/>
</dbReference>
<evidence type="ECO:0000313" key="2">
    <source>
        <dbReference type="Proteomes" id="UP001156102"/>
    </source>
</evidence>
<dbReference type="SUPFAM" id="SSF143842">
    <property type="entry name" value="YwmB-like"/>
    <property type="match status" value="1"/>
</dbReference>
<reference evidence="1" key="1">
    <citation type="submission" date="2022-07" db="EMBL/GenBank/DDBJ databases">
        <authorList>
            <person name="Li W.-J."/>
            <person name="Deng Q.-Q."/>
        </authorList>
    </citation>
    <scope>NUCLEOTIDE SEQUENCE</scope>
    <source>
        <strain evidence="1">SYSU M60031</strain>
    </source>
</reference>
<proteinExistence type="predicted"/>
<dbReference type="EMBL" id="JANCLT010000002">
    <property type="protein sequence ID" value="MCP8967888.1"/>
    <property type="molecule type" value="Genomic_DNA"/>
</dbReference>
<name>A0AA42BRZ4_9BACI</name>
<evidence type="ECO:0000313" key="1">
    <source>
        <dbReference type="EMBL" id="MCP8967888.1"/>
    </source>
</evidence>
<dbReference type="RefSeq" id="WP_254758032.1">
    <property type="nucleotide sequence ID" value="NZ_JANCLT010000002.1"/>
</dbReference>
<gene>
    <name evidence="1" type="ORF">NK662_04960</name>
</gene>
<comment type="caution">
    <text evidence="1">The sequence shown here is derived from an EMBL/GenBank/DDBJ whole genome shotgun (WGS) entry which is preliminary data.</text>
</comment>